<accession>A0A0K0XUA6</accession>
<sequence length="373" mass="42609">MSDSPLPDVCLVMIVRDEAHVIERCLRSVRPLIRRWCIVDTGSTDDTAERIEASLRDVPGQLHHRPWLDFGHNRSEAMALARGQGDWLLLIDADEELHIEPGFCIPERPEIEAWQILQRPGGSANEFYLPRLLRADLPWRFEGVLHEYLACDRDFEQAVIPGLSQTGHFDSARNQQPQRQKYLKDADVLRRALKQSPDHARYQFYLAQSLRDAGEREAAILAYRRRAGMAGWDEERFCALLEVARLLELTGAPHAELLAAYLGAWNARPQRAEPLVELARLHRQREEYALAQLFASRAVSLPRPDDILFLDAGVYQWRARDELAVASYWVGDPVTAVELARGLLESGLLPEGERERVRDNLRFFEQAAGRRPG</sequence>
<dbReference type="Gene3D" id="1.25.40.10">
    <property type="entry name" value="Tetratricopeptide repeat domain"/>
    <property type="match status" value="1"/>
</dbReference>
<dbReference type="OrthoDB" id="9815923at2"/>
<dbReference type="KEGG" id="wma:WM2015_864"/>
<organism evidence="1 2">
    <name type="scientific">Wenzhouxiangella marina</name>
    <dbReference type="NCBI Taxonomy" id="1579979"/>
    <lineage>
        <taxon>Bacteria</taxon>
        <taxon>Pseudomonadati</taxon>
        <taxon>Pseudomonadota</taxon>
        <taxon>Gammaproteobacteria</taxon>
        <taxon>Chromatiales</taxon>
        <taxon>Wenzhouxiangellaceae</taxon>
        <taxon>Wenzhouxiangella</taxon>
    </lineage>
</organism>
<gene>
    <name evidence="1" type="ORF">WM2015_864</name>
</gene>
<dbReference type="STRING" id="1579979.WM2015_864"/>
<dbReference type="SUPFAM" id="SSF53448">
    <property type="entry name" value="Nucleotide-diphospho-sugar transferases"/>
    <property type="match status" value="1"/>
</dbReference>
<dbReference type="RefSeq" id="WP_049724895.1">
    <property type="nucleotide sequence ID" value="NZ_CP012154.1"/>
</dbReference>
<dbReference type="Proteomes" id="UP000066624">
    <property type="component" value="Chromosome"/>
</dbReference>
<dbReference type="SUPFAM" id="SSF48452">
    <property type="entry name" value="TPR-like"/>
    <property type="match status" value="1"/>
</dbReference>
<dbReference type="AlphaFoldDB" id="A0A0K0XUA6"/>
<dbReference type="InterPro" id="IPR011990">
    <property type="entry name" value="TPR-like_helical_dom_sf"/>
</dbReference>
<dbReference type="InterPro" id="IPR029044">
    <property type="entry name" value="Nucleotide-diphossugar_trans"/>
</dbReference>
<dbReference type="Gene3D" id="3.90.550.10">
    <property type="entry name" value="Spore Coat Polysaccharide Biosynthesis Protein SpsA, Chain A"/>
    <property type="match status" value="1"/>
</dbReference>
<dbReference type="Pfam" id="PF13704">
    <property type="entry name" value="Glyco_tranf_2_4"/>
    <property type="match status" value="1"/>
</dbReference>
<protein>
    <submittedName>
        <fullName evidence="1">Glycosyl transferase family 2</fullName>
    </submittedName>
</protein>
<name>A0A0K0XUA6_9GAMM</name>
<dbReference type="GO" id="GO:0016740">
    <property type="term" value="F:transferase activity"/>
    <property type="evidence" value="ECO:0007669"/>
    <property type="project" value="UniProtKB-KW"/>
</dbReference>
<keyword evidence="1" id="KW-0808">Transferase</keyword>
<dbReference type="PANTHER" id="PTHR43630:SF2">
    <property type="entry name" value="GLYCOSYLTRANSFERASE"/>
    <property type="match status" value="1"/>
</dbReference>
<evidence type="ECO:0000313" key="2">
    <source>
        <dbReference type="Proteomes" id="UP000066624"/>
    </source>
</evidence>
<proteinExistence type="predicted"/>
<keyword evidence="2" id="KW-1185">Reference proteome</keyword>
<evidence type="ECO:0000313" key="1">
    <source>
        <dbReference type="EMBL" id="AKS41245.1"/>
    </source>
</evidence>
<dbReference type="EMBL" id="CP012154">
    <property type="protein sequence ID" value="AKS41245.1"/>
    <property type="molecule type" value="Genomic_DNA"/>
</dbReference>
<reference evidence="1 2" key="1">
    <citation type="submission" date="2015-07" db="EMBL/GenBank/DDBJ databases">
        <authorList>
            <person name="Noorani M."/>
        </authorList>
    </citation>
    <scope>NUCLEOTIDE SEQUENCE [LARGE SCALE GENOMIC DNA]</scope>
    <source>
        <strain evidence="1 2">KCTC 42284</strain>
    </source>
</reference>
<dbReference type="PANTHER" id="PTHR43630">
    <property type="entry name" value="POLY-BETA-1,6-N-ACETYL-D-GLUCOSAMINE SYNTHASE"/>
    <property type="match status" value="1"/>
</dbReference>